<accession>A0ABQ8MA81</accession>
<dbReference type="PANTHER" id="PTHR10841:SF20">
    <property type="entry name" value="SYNAPSIN-2"/>
    <property type="match status" value="1"/>
</dbReference>
<keyword evidence="3" id="KW-1185">Reference proteome</keyword>
<dbReference type="Pfam" id="PF10581">
    <property type="entry name" value="Synapsin_N"/>
    <property type="match status" value="1"/>
</dbReference>
<evidence type="ECO:0000313" key="2">
    <source>
        <dbReference type="EMBL" id="KAI2659535.1"/>
    </source>
</evidence>
<sequence length="158" mass="16828">MNFLRRRLSDSSFIANLPNGYMSDLQRPDPPPPPPPTAATKAPAGPTPAPTAPPAAKSPTASPAPERRPQPAQSTGSGFFSSITNVVKQTAASAGLVEQSPAAVSRKFKILLVIDEPQHECGNEQHSRWKFSQLLTIKPILIGDYAGHACYAPNQCCD</sequence>
<reference evidence="2 3" key="1">
    <citation type="submission" date="2022-01" db="EMBL/GenBank/DDBJ databases">
        <title>A high-quality chromosome-level genome assembly of rohu carp, Labeo rohita.</title>
        <authorList>
            <person name="Arick M.A. II"/>
            <person name="Hsu C.-Y."/>
            <person name="Magbanua Z."/>
            <person name="Pechanova O."/>
            <person name="Grover C."/>
            <person name="Miller E."/>
            <person name="Thrash A."/>
            <person name="Ezzel L."/>
            <person name="Alam S."/>
            <person name="Benzie J."/>
            <person name="Hamilton M."/>
            <person name="Karsi A."/>
            <person name="Lawrence M.L."/>
            <person name="Peterson D.G."/>
        </authorList>
    </citation>
    <scope>NUCLEOTIDE SEQUENCE [LARGE SCALE GENOMIC DNA]</scope>
    <source>
        <strain evidence="3">BAU-BD-2019</strain>
        <tissue evidence="2">Blood</tissue>
    </source>
</reference>
<dbReference type="Proteomes" id="UP000830375">
    <property type="component" value="Unassembled WGS sequence"/>
</dbReference>
<dbReference type="EMBL" id="JACTAM010000011">
    <property type="protein sequence ID" value="KAI2659535.1"/>
    <property type="molecule type" value="Genomic_DNA"/>
</dbReference>
<organism evidence="2 3">
    <name type="scientific">Labeo rohita</name>
    <name type="common">Indian major carp</name>
    <name type="synonym">Cyprinus rohita</name>
    <dbReference type="NCBI Taxonomy" id="84645"/>
    <lineage>
        <taxon>Eukaryota</taxon>
        <taxon>Metazoa</taxon>
        <taxon>Chordata</taxon>
        <taxon>Craniata</taxon>
        <taxon>Vertebrata</taxon>
        <taxon>Euteleostomi</taxon>
        <taxon>Actinopterygii</taxon>
        <taxon>Neopterygii</taxon>
        <taxon>Teleostei</taxon>
        <taxon>Ostariophysi</taxon>
        <taxon>Cypriniformes</taxon>
        <taxon>Cyprinidae</taxon>
        <taxon>Labeoninae</taxon>
        <taxon>Labeonini</taxon>
        <taxon>Labeo</taxon>
    </lineage>
</organism>
<evidence type="ECO:0000256" key="1">
    <source>
        <dbReference type="SAM" id="MobiDB-lite"/>
    </source>
</evidence>
<feature type="compositionally biased region" description="Pro residues" evidence="1">
    <location>
        <begin position="28"/>
        <end position="37"/>
    </location>
</feature>
<dbReference type="PANTHER" id="PTHR10841">
    <property type="entry name" value="SYNAPSIN"/>
    <property type="match status" value="1"/>
</dbReference>
<dbReference type="PROSITE" id="PS00415">
    <property type="entry name" value="SYNAPSIN_1"/>
    <property type="match status" value="1"/>
</dbReference>
<feature type="compositionally biased region" description="Low complexity" evidence="1">
    <location>
        <begin position="54"/>
        <end position="64"/>
    </location>
</feature>
<evidence type="ECO:0000313" key="3">
    <source>
        <dbReference type="Proteomes" id="UP000830375"/>
    </source>
</evidence>
<comment type="caution">
    <text evidence="2">The sequence shown here is derived from an EMBL/GenBank/DDBJ whole genome shotgun (WGS) entry which is preliminary data.</text>
</comment>
<gene>
    <name evidence="2" type="ORF">H4Q32_029074</name>
</gene>
<name>A0ABQ8MA81_LABRO</name>
<dbReference type="InterPro" id="IPR019736">
    <property type="entry name" value="Synapsin_P_site"/>
</dbReference>
<feature type="region of interest" description="Disordered" evidence="1">
    <location>
        <begin position="1"/>
        <end position="79"/>
    </location>
</feature>
<protein>
    <submittedName>
        <fullName evidence="2">Synapsin-2</fullName>
    </submittedName>
</protein>
<proteinExistence type="predicted"/>